<evidence type="ECO:0000256" key="6">
    <source>
        <dbReference type="ARBA" id="ARBA00022759"/>
    </source>
</evidence>
<reference evidence="11" key="2">
    <citation type="submission" date="2014-03" db="EMBL/GenBank/DDBJ databases">
        <title>The whipworm genome and dual-species transcriptomics of an intimate host-pathogen interaction.</title>
        <authorList>
            <person name="Foth B.J."/>
            <person name="Tsai I.J."/>
            <person name="Reid A.J."/>
            <person name="Bancroft A.J."/>
            <person name="Nichol S."/>
            <person name="Tracey A."/>
            <person name="Holroyd N."/>
            <person name="Cotton J.A."/>
            <person name="Stanley E.J."/>
            <person name="Zarowiecki M."/>
            <person name="Liu J.Z."/>
            <person name="Huckvale T."/>
            <person name="Cooper P.J."/>
            <person name="Grencis R.K."/>
            <person name="Berriman M."/>
        </authorList>
    </citation>
    <scope>NUCLEOTIDE SEQUENCE [LARGE SCALE GENOMIC DNA]</scope>
    <source>
        <strain evidence="11">Edinburgh</strain>
    </source>
</reference>
<dbReference type="InterPro" id="IPR043502">
    <property type="entry name" value="DNA/RNA_pol_sf"/>
</dbReference>
<reference evidence="12 13" key="3">
    <citation type="submission" date="2019-12" db="UniProtKB">
        <authorList>
            <consortium name="WormBaseParasite"/>
        </authorList>
    </citation>
    <scope>IDENTIFICATION</scope>
</reference>
<keyword evidence="8" id="KW-0695">RNA-directed DNA polymerase</keyword>
<evidence type="ECO:0000256" key="3">
    <source>
        <dbReference type="ARBA" id="ARBA00022695"/>
    </source>
</evidence>
<dbReference type="Pfam" id="PF17917">
    <property type="entry name" value="RT_RNaseH"/>
    <property type="match status" value="1"/>
</dbReference>
<keyword evidence="7" id="KW-0378">Hydrolase</keyword>
<dbReference type="Gene3D" id="3.10.10.10">
    <property type="entry name" value="HIV Type 1 Reverse Transcriptase, subunit A, domain 1"/>
    <property type="match status" value="1"/>
</dbReference>
<dbReference type="GO" id="GO:0003964">
    <property type="term" value="F:RNA-directed DNA polymerase activity"/>
    <property type="evidence" value="ECO:0007669"/>
    <property type="project" value="UniProtKB-KW"/>
</dbReference>
<organism evidence="11 13">
    <name type="scientific">Trichuris muris</name>
    <name type="common">Mouse whipworm</name>
    <dbReference type="NCBI Taxonomy" id="70415"/>
    <lineage>
        <taxon>Eukaryota</taxon>
        <taxon>Metazoa</taxon>
        <taxon>Ecdysozoa</taxon>
        <taxon>Nematoda</taxon>
        <taxon>Enoplea</taxon>
        <taxon>Dorylaimia</taxon>
        <taxon>Trichinellida</taxon>
        <taxon>Trichuridae</taxon>
        <taxon>Trichuris</taxon>
    </lineage>
</organism>
<dbReference type="PANTHER" id="PTHR33064">
    <property type="entry name" value="POL PROTEIN"/>
    <property type="match status" value="1"/>
</dbReference>
<evidence type="ECO:0000313" key="12">
    <source>
        <dbReference type="WBParaSite" id="TMUE_0000000180.1"/>
    </source>
</evidence>
<sequence length="252" mass="28714">MRLDKVPCKLELCGRGHYAATKCAGPAKHREKGHRSRRFGGRRVREDLRKGTQLVAFEAAGGLYQFTRVPFGVTNGVACFQRVIDSFIRDEKLQGTFAYLDDITAAKKWNFVFNPDKSSFSNTKLRFLGYEVENGEIRPDPSRLQPLQDLPMPWDKKSLQRTLGLFAYYSQWIFNYSHKKAFHQLKADVASSAVHAIDESLPFELETDASEVAIAAVLNQLAVEKEVLAVIEAVQHWHHYLADKHFTIKTDQ</sequence>
<dbReference type="InterPro" id="IPR041373">
    <property type="entry name" value="RT_RNaseH"/>
</dbReference>
<dbReference type="GO" id="GO:0006508">
    <property type="term" value="P:proteolysis"/>
    <property type="evidence" value="ECO:0007669"/>
    <property type="project" value="UniProtKB-KW"/>
</dbReference>
<evidence type="ECO:0000256" key="1">
    <source>
        <dbReference type="ARBA" id="ARBA00022670"/>
    </source>
</evidence>
<dbReference type="Pfam" id="PF17919">
    <property type="entry name" value="RT_RNaseH_2"/>
    <property type="match status" value="1"/>
</dbReference>
<keyword evidence="11" id="KW-1185">Reference proteome</keyword>
<feature type="domain" description="Reverse transcriptase RNase H-like" evidence="9">
    <location>
        <begin position="223"/>
        <end position="252"/>
    </location>
</feature>
<dbReference type="GO" id="GO:0004190">
    <property type="term" value="F:aspartic-type endopeptidase activity"/>
    <property type="evidence" value="ECO:0007669"/>
    <property type="project" value="UniProtKB-KW"/>
</dbReference>
<evidence type="ECO:0000256" key="7">
    <source>
        <dbReference type="ARBA" id="ARBA00022801"/>
    </source>
</evidence>
<keyword evidence="1" id="KW-0645">Protease</keyword>
<dbReference type="PANTHER" id="PTHR33064:SF37">
    <property type="entry name" value="RIBONUCLEASE H"/>
    <property type="match status" value="1"/>
</dbReference>
<dbReference type="SUPFAM" id="SSF56672">
    <property type="entry name" value="DNA/RNA polymerases"/>
    <property type="match status" value="1"/>
</dbReference>
<reference evidence="11" key="1">
    <citation type="submission" date="2013-11" db="EMBL/GenBank/DDBJ databases">
        <authorList>
            <person name="Aslett M."/>
        </authorList>
    </citation>
    <scope>NUCLEOTIDE SEQUENCE [LARGE SCALE GENOMIC DNA]</scope>
    <source>
        <strain evidence="11">Edinburgh</strain>
    </source>
</reference>
<keyword evidence="3" id="KW-0548">Nucleotidyltransferase</keyword>
<dbReference type="STRING" id="70415.A0A5S6R0U3"/>
<proteinExistence type="predicted"/>
<dbReference type="Gene3D" id="3.30.70.270">
    <property type="match status" value="2"/>
</dbReference>
<evidence type="ECO:0000256" key="5">
    <source>
        <dbReference type="ARBA" id="ARBA00022750"/>
    </source>
</evidence>
<keyword evidence="6" id="KW-0255">Endonuclease</keyword>
<evidence type="ECO:0000259" key="9">
    <source>
        <dbReference type="Pfam" id="PF17917"/>
    </source>
</evidence>
<keyword evidence="2" id="KW-0808">Transferase</keyword>
<feature type="domain" description="Reverse transcriptase/retrotransposon-derived protein RNase H-like" evidence="10">
    <location>
        <begin position="176"/>
        <end position="221"/>
    </location>
</feature>
<keyword evidence="5" id="KW-0064">Aspartyl protease</keyword>
<evidence type="ECO:0000259" key="10">
    <source>
        <dbReference type="Pfam" id="PF17919"/>
    </source>
</evidence>
<dbReference type="WBParaSite" id="TMUE_0000000180.1">
    <property type="protein sequence ID" value="TMUE_0000000180.1"/>
    <property type="gene ID" value="WBGene00296125"/>
</dbReference>
<dbReference type="InterPro" id="IPR041577">
    <property type="entry name" value="RT_RNaseH_2"/>
</dbReference>
<keyword evidence="4" id="KW-0540">Nuclease</keyword>
<evidence type="ECO:0000256" key="8">
    <source>
        <dbReference type="ARBA" id="ARBA00022918"/>
    </source>
</evidence>
<dbReference type="InterPro" id="IPR051320">
    <property type="entry name" value="Viral_Replic_Matur_Polypro"/>
</dbReference>
<dbReference type="GO" id="GO:0004519">
    <property type="term" value="F:endonuclease activity"/>
    <property type="evidence" value="ECO:0007669"/>
    <property type="project" value="UniProtKB-KW"/>
</dbReference>
<dbReference type="Proteomes" id="UP000046395">
    <property type="component" value="Unassembled WGS sequence"/>
</dbReference>
<evidence type="ECO:0000313" key="13">
    <source>
        <dbReference type="WBParaSite" id="TMUE_3000012787.1"/>
    </source>
</evidence>
<evidence type="ECO:0000313" key="11">
    <source>
        <dbReference type="Proteomes" id="UP000046395"/>
    </source>
</evidence>
<accession>A0A5S6R0U3</accession>
<dbReference type="AlphaFoldDB" id="A0A5S6R0U3"/>
<name>A0A5S6R0U3_TRIMR</name>
<dbReference type="InterPro" id="IPR043128">
    <property type="entry name" value="Rev_trsase/Diguanyl_cyclase"/>
</dbReference>
<evidence type="ECO:0000256" key="2">
    <source>
        <dbReference type="ARBA" id="ARBA00022679"/>
    </source>
</evidence>
<dbReference type="WBParaSite" id="TMUE_3000012787.1">
    <property type="protein sequence ID" value="TMUE_3000012787.1"/>
    <property type="gene ID" value="WBGene00293582"/>
</dbReference>
<protein>
    <submittedName>
        <fullName evidence="12 13">Reverse transcriptase domain-containing protein</fullName>
    </submittedName>
</protein>
<evidence type="ECO:0000256" key="4">
    <source>
        <dbReference type="ARBA" id="ARBA00022722"/>
    </source>
</evidence>